<name>A0A644ZNA3_9ZZZZ</name>
<evidence type="ECO:0000313" key="2">
    <source>
        <dbReference type="EMBL" id="MPM42236.1"/>
    </source>
</evidence>
<evidence type="ECO:0008006" key="3">
    <source>
        <dbReference type="Google" id="ProtNLM"/>
    </source>
</evidence>
<keyword evidence="1" id="KW-0812">Transmembrane</keyword>
<accession>A0A644ZNA3</accession>
<reference evidence="2" key="1">
    <citation type="submission" date="2019-08" db="EMBL/GenBank/DDBJ databases">
        <authorList>
            <person name="Kucharzyk K."/>
            <person name="Murdoch R.W."/>
            <person name="Higgins S."/>
            <person name="Loffler F."/>
        </authorList>
    </citation>
    <scope>NUCLEOTIDE SEQUENCE</scope>
</reference>
<evidence type="ECO:0000256" key="1">
    <source>
        <dbReference type="SAM" id="Phobius"/>
    </source>
</evidence>
<dbReference type="AlphaFoldDB" id="A0A644ZNA3"/>
<gene>
    <name evidence="2" type="ORF">SDC9_88901</name>
</gene>
<feature type="transmembrane region" description="Helical" evidence="1">
    <location>
        <begin position="6"/>
        <end position="27"/>
    </location>
</feature>
<dbReference type="InterPro" id="IPR025373">
    <property type="entry name" value="DUF4363"/>
</dbReference>
<organism evidence="2">
    <name type="scientific">bioreactor metagenome</name>
    <dbReference type="NCBI Taxonomy" id="1076179"/>
    <lineage>
        <taxon>unclassified sequences</taxon>
        <taxon>metagenomes</taxon>
        <taxon>ecological metagenomes</taxon>
    </lineage>
</organism>
<keyword evidence="1" id="KW-1133">Transmembrane helix</keyword>
<dbReference type="EMBL" id="VSSQ01009653">
    <property type="protein sequence ID" value="MPM42236.1"/>
    <property type="molecule type" value="Genomic_DNA"/>
</dbReference>
<keyword evidence="1" id="KW-0472">Membrane</keyword>
<dbReference type="Pfam" id="PF14276">
    <property type="entry name" value="DUF4363"/>
    <property type="match status" value="1"/>
</dbReference>
<proteinExistence type="predicted"/>
<comment type="caution">
    <text evidence="2">The sequence shown here is derived from an EMBL/GenBank/DDBJ whole genome shotgun (WGS) entry which is preliminary data.</text>
</comment>
<protein>
    <recommendedName>
        <fullName evidence="3">DUF4363 domain-containing protein</fullName>
    </recommendedName>
</protein>
<sequence length="140" mass="16399">MRNIVVTIIIFLVMCFCLFFASQYIILTSDKLLDVANKMESNIVDENWDNAYILSFELLDIYEGHVKHMTIFINHANVDVIYSEVIKLTQYCKEEDKTESLATLHLIKTLLQEMKQLEKVSISNIFFIKYFPITNLFSTN</sequence>